<dbReference type="AlphaFoldDB" id="A0A6C2CLN2"/>
<reference evidence="2 3" key="1">
    <citation type="submission" date="2019-01" db="EMBL/GenBank/DDBJ databases">
        <title>Zoogloea oleivorans genome sequencing and assembly.</title>
        <authorList>
            <person name="Tancsics A."/>
            <person name="Farkas M."/>
            <person name="Kriszt B."/>
            <person name="Maroti G."/>
            <person name="Horvath B."/>
        </authorList>
    </citation>
    <scope>NUCLEOTIDE SEQUENCE [LARGE SCALE GENOMIC DNA]</scope>
    <source>
        <strain evidence="2 3">Buc</strain>
    </source>
</reference>
<evidence type="ECO:0000313" key="2">
    <source>
        <dbReference type="EMBL" id="TYC54229.1"/>
    </source>
</evidence>
<dbReference type="PROSITE" id="PS50943">
    <property type="entry name" value="HTH_CROC1"/>
    <property type="match status" value="1"/>
</dbReference>
<proteinExistence type="predicted"/>
<dbReference type="Pfam" id="PF01381">
    <property type="entry name" value="HTH_3"/>
    <property type="match status" value="1"/>
</dbReference>
<dbReference type="RefSeq" id="WP_148580870.1">
    <property type="nucleotide sequence ID" value="NZ_SDKK01000023.1"/>
</dbReference>
<gene>
    <name evidence="2" type="ORF">ETQ85_20070</name>
</gene>
<comment type="caution">
    <text evidence="2">The sequence shown here is derived from an EMBL/GenBank/DDBJ whole genome shotgun (WGS) entry which is preliminary data.</text>
</comment>
<dbReference type="InterPro" id="IPR001387">
    <property type="entry name" value="Cro/C1-type_HTH"/>
</dbReference>
<dbReference type="InterPro" id="IPR010982">
    <property type="entry name" value="Lambda_DNA-bd_dom_sf"/>
</dbReference>
<dbReference type="Gene3D" id="1.10.260.40">
    <property type="entry name" value="lambda repressor-like DNA-binding domains"/>
    <property type="match status" value="1"/>
</dbReference>
<accession>A0A6C2CLN2</accession>
<dbReference type="EMBL" id="SDKK01000023">
    <property type="protein sequence ID" value="TYC54229.1"/>
    <property type="molecule type" value="Genomic_DNA"/>
</dbReference>
<name>A0A6C2CLN2_9RHOO</name>
<dbReference type="SUPFAM" id="SSF47413">
    <property type="entry name" value="lambda repressor-like DNA-binding domains"/>
    <property type="match status" value="1"/>
</dbReference>
<dbReference type="Proteomes" id="UP000389128">
    <property type="component" value="Unassembled WGS sequence"/>
</dbReference>
<dbReference type="CDD" id="cd00093">
    <property type="entry name" value="HTH_XRE"/>
    <property type="match status" value="1"/>
</dbReference>
<organism evidence="2 3">
    <name type="scientific">Zoogloea oleivorans</name>
    <dbReference type="NCBI Taxonomy" id="1552750"/>
    <lineage>
        <taxon>Bacteria</taxon>
        <taxon>Pseudomonadati</taxon>
        <taxon>Pseudomonadota</taxon>
        <taxon>Betaproteobacteria</taxon>
        <taxon>Rhodocyclales</taxon>
        <taxon>Zoogloeaceae</taxon>
        <taxon>Zoogloea</taxon>
    </lineage>
</organism>
<evidence type="ECO:0000313" key="3">
    <source>
        <dbReference type="Proteomes" id="UP000389128"/>
    </source>
</evidence>
<dbReference type="SMART" id="SM00530">
    <property type="entry name" value="HTH_XRE"/>
    <property type="match status" value="1"/>
</dbReference>
<keyword evidence="3" id="KW-1185">Reference proteome</keyword>
<sequence length="91" mass="9785">MADHLLRTSAQLAVHLKSLREQQGLTQAALGQRIGVGQARIAAIERNPGAVQLDQLMCILHVLQVHLVLQPMAGPAGADTPHGVSERPVEW</sequence>
<evidence type="ECO:0000259" key="1">
    <source>
        <dbReference type="PROSITE" id="PS50943"/>
    </source>
</evidence>
<protein>
    <submittedName>
        <fullName evidence="2">Helix-turn-helix domain-containing protein</fullName>
    </submittedName>
</protein>
<feature type="domain" description="HTH cro/C1-type" evidence="1">
    <location>
        <begin position="16"/>
        <end position="70"/>
    </location>
</feature>
<dbReference type="OrthoDB" id="8757559at2"/>
<dbReference type="GO" id="GO:0003677">
    <property type="term" value="F:DNA binding"/>
    <property type="evidence" value="ECO:0007669"/>
    <property type="project" value="InterPro"/>
</dbReference>